<evidence type="ECO:0000259" key="7">
    <source>
        <dbReference type="PROSITE" id="PS50966"/>
    </source>
</evidence>
<dbReference type="GO" id="GO:0008270">
    <property type="term" value="F:zinc ion binding"/>
    <property type="evidence" value="ECO:0007669"/>
    <property type="project" value="UniProtKB-UniRule"/>
</dbReference>
<comment type="subcellular location">
    <subcellularLocation>
        <location evidence="6">Nucleus</location>
    </subcellularLocation>
</comment>
<dbReference type="GO" id="GO:0006355">
    <property type="term" value="P:regulation of DNA-templated transcription"/>
    <property type="evidence" value="ECO:0007669"/>
    <property type="project" value="UniProtKB-UniRule"/>
</dbReference>
<dbReference type="SMART" id="SM00575">
    <property type="entry name" value="ZnF_PMZ"/>
    <property type="match status" value="1"/>
</dbReference>
<evidence type="ECO:0000256" key="3">
    <source>
        <dbReference type="ARBA" id="ARBA00022771"/>
    </source>
</evidence>
<comment type="similarity">
    <text evidence="1 6">Belongs to the FHY3/FAR1 family.</text>
</comment>
<dbReference type="PROSITE" id="PS50966">
    <property type="entry name" value="ZF_SWIM"/>
    <property type="match status" value="1"/>
</dbReference>
<protein>
    <recommendedName>
        <fullName evidence="6">Protein FAR1-RELATED SEQUENCE</fullName>
    </recommendedName>
</protein>
<dbReference type="PANTHER" id="PTHR31669">
    <property type="entry name" value="PROTEIN FAR1-RELATED SEQUENCE 10-RELATED"/>
    <property type="match status" value="1"/>
</dbReference>
<dbReference type="GO" id="GO:0005634">
    <property type="term" value="C:nucleus"/>
    <property type="evidence" value="ECO:0007669"/>
    <property type="project" value="UniProtKB-SubCell"/>
</dbReference>
<dbReference type="InterPro" id="IPR006564">
    <property type="entry name" value="Znf_PMZ"/>
</dbReference>
<dbReference type="AlphaFoldDB" id="A0AAV9DBQ6"/>
<evidence type="ECO:0000256" key="5">
    <source>
        <dbReference type="PROSITE-ProRule" id="PRU00325"/>
    </source>
</evidence>
<evidence type="ECO:0000313" key="8">
    <source>
        <dbReference type="EMBL" id="KAK1298339.1"/>
    </source>
</evidence>
<sequence length="389" mass="44701">MIKEYELEENLGFRSLYEDRHHWVPVFVKDSFWAGLSTMERNESVEPFFHGYLTSKTSLKLFLQRYDGALKSKYEREAQEDYQSFNENPPLLSELKMEEQLSGIYTRNIFQKFQVELKQLIHVCASPVKVDDPFTTYEVKEYGKEKQGKYEVLFNAVEQDVQCICRSFESRGILCRHALCVLKYEGLIEIPSKYIVNRWKKDFKRLHALSSPLADSPVERGDNLYTHCMSQIADIVKIGSISNDRYEFVLRVMSEAKEKILEFDSSHGETSSGDRNIVVAKDTFGSYGVGKVSDPASVHHESHLPSKRKGLLLEKTKHQSRKGLVVSQHDVPPIGLSTHFGSHIGPRERFNLMSNSSPSSIFSLVGFQVDHHLNSSENRVMNAINYQEM</sequence>
<proteinExistence type="inferred from homology"/>
<dbReference type="Pfam" id="PF04434">
    <property type="entry name" value="SWIM"/>
    <property type="match status" value="1"/>
</dbReference>
<evidence type="ECO:0000256" key="4">
    <source>
        <dbReference type="ARBA" id="ARBA00022833"/>
    </source>
</evidence>
<keyword evidence="3 5" id="KW-0863">Zinc-finger</keyword>
<accession>A0AAV9DBQ6</accession>
<keyword evidence="2 6" id="KW-0479">Metal-binding</keyword>
<keyword evidence="9" id="KW-1185">Reference proteome</keyword>
<feature type="domain" description="SWIM-type" evidence="7">
    <location>
        <begin position="150"/>
        <end position="186"/>
    </location>
</feature>
<evidence type="ECO:0000256" key="2">
    <source>
        <dbReference type="ARBA" id="ARBA00022723"/>
    </source>
</evidence>
<comment type="function">
    <text evidence="6">Putative transcription activator involved in regulating light control of development.</text>
</comment>
<evidence type="ECO:0000313" key="9">
    <source>
        <dbReference type="Proteomes" id="UP001180020"/>
    </source>
</evidence>
<reference evidence="8" key="2">
    <citation type="submission" date="2023-06" db="EMBL/GenBank/DDBJ databases">
        <authorList>
            <person name="Ma L."/>
            <person name="Liu K.-W."/>
            <person name="Li Z."/>
            <person name="Hsiao Y.-Y."/>
            <person name="Qi Y."/>
            <person name="Fu T."/>
            <person name="Tang G."/>
            <person name="Zhang D."/>
            <person name="Sun W.-H."/>
            <person name="Liu D.-K."/>
            <person name="Li Y."/>
            <person name="Chen G.-Z."/>
            <person name="Liu X.-D."/>
            <person name="Liao X.-Y."/>
            <person name="Jiang Y.-T."/>
            <person name="Yu X."/>
            <person name="Hao Y."/>
            <person name="Huang J."/>
            <person name="Zhao X.-W."/>
            <person name="Ke S."/>
            <person name="Chen Y.-Y."/>
            <person name="Wu W.-L."/>
            <person name="Hsu J.-L."/>
            <person name="Lin Y.-F."/>
            <person name="Huang M.-D."/>
            <person name="Li C.-Y."/>
            <person name="Huang L."/>
            <person name="Wang Z.-W."/>
            <person name="Zhao X."/>
            <person name="Zhong W.-Y."/>
            <person name="Peng D.-H."/>
            <person name="Ahmad S."/>
            <person name="Lan S."/>
            <person name="Zhang J.-S."/>
            <person name="Tsai W.-C."/>
            <person name="Van De Peer Y."/>
            <person name="Liu Z.-J."/>
        </authorList>
    </citation>
    <scope>NUCLEOTIDE SEQUENCE</scope>
    <source>
        <strain evidence="8">CP</strain>
        <tissue evidence="8">Leaves</tissue>
    </source>
</reference>
<comment type="caution">
    <text evidence="8">The sequence shown here is derived from an EMBL/GenBank/DDBJ whole genome shotgun (WGS) entry which is preliminary data.</text>
</comment>
<evidence type="ECO:0000256" key="1">
    <source>
        <dbReference type="ARBA" id="ARBA00005889"/>
    </source>
</evidence>
<reference evidence="8" key="1">
    <citation type="journal article" date="2023" name="Nat. Commun.">
        <title>Diploid and tetraploid genomes of Acorus and the evolution of monocots.</title>
        <authorList>
            <person name="Ma L."/>
            <person name="Liu K.W."/>
            <person name="Li Z."/>
            <person name="Hsiao Y.Y."/>
            <person name="Qi Y."/>
            <person name="Fu T."/>
            <person name="Tang G.D."/>
            <person name="Zhang D."/>
            <person name="Sun W.H."/>
            <person name="Liu D.K."/>
            <person name="Li Y."/>
            <person name="Chen G.Z."/>
            <person name="Liu X.D."/>
            <person name="Liao X.Y."/>
            <person name="Jiang Y.T."/>
            <person name="Yu X."/>
            <person name="Hao Y."/>
            <person name="Huang J."/>
            <person name="Zhao X.W."/>
            <person name="Ke S."/>
            <person name="Chen Y.Y."/>
            <person name="Wu W.L."/>
            <person name="Hsu J.L."/>
            <person name="Lin Y.F."/>
            <person name="Huang M.D."/>
            <person name="Li C.Y."/>
            <person name="Huang L."/>
            <person name="Wang Z.W."/>
            <person name="Zhao X."/>
            <person name="Zhong W.Y."/>
            <person name="Peng D.H."/>
            <person name="Ahmad S."/>
            <person name="Lan S."/>
            <person name="Zhang J.S."/>
            <person name="Tsai W.C."/>
            <person name="Van de Peer Y."/>
            <person name="Liu Z.J."/>
        </authorList>
    </citation>
    <scope>NUCLEOTIDE SEQUENCE</scope>
    <source>
        <strain evidence="8">CP</strain>
    </source>
</reference>
<dbReference type="InterPro" id="IPR031052">
    <property type="entry name" value="FHY3/FAR1"/>
</dbReference>
<dbReference type="Proteomes" id="UP001180020">
    <property type="component" value="Unassembled WGS sequence"/>
</dbReference>
<dbReference type="PANTHER" id="PTHR31669:SF220">
    <property type="entry name" value="PROTEIN FAR1-RELATED SEQUENCE"/>
    <property type="match status" value="1"/>
</dbReference>
<dbReference type="EMBL" id="JAUJYO010000014">
    <property type="protein sequence ID" value="KAK1298339.1"/>
    <property type="molecule type" value="Genomic_DNA"/>
</dbReference>
<name>A0AAV9DBQ6_ACOCL</name>
<dbReference type="InterPro" id="IPR007527">
    <property type="entry name" value="Znf_SWIM"/>
</dbReference>
<gene>
    <name evidence="8" type="primary">FRS6</name>
    <name evidence="8" type="ORF">QJS10_CPB14g00321</name>
</gene>
<keyword evidence="6" id="KW-0539">Nucleus</keyword>
<evidence type="ECO:0000256" key="6">
    <source>
        <dbReference type="RuleBase" id="RU367018"/>
    </source>
</evidence>
<keyword evidence="4 6" id="KW-0862">Zinc</keyword>
<organism evidence="8 9">
    <name type="scientific">Acorus calamus</name>
    <name type="common">Sweet flag</name>
    <dbReference type="NCBI Taxonomy" id="4465"/>
    <lineage>
        <taxon>Eukaryota</taxon>
        <taxon>Viridiplantae</taxon>
        <taxon>Streptophyta</taxon>
        <taxon>Embryophyta</taxon>
        <taxon>Tracheophyta</taxon>
        <taxon>Spermatophyta</taxon>
        <taxon>Magnoliopsida</taxon>
        <taxon>Liliopsida</taxon>
        <taxon>Acoraceae</taxon>
        <taxon>Acorus</taxon>
    </lineage>
</organism>